<evidence type="ECO:0000256" key="1">
    <source>
        <dbReference type="ARBA" id="ARBA00022723"/>
    </source>
</evidence>
<dbReference type="OrthoDB" id="5586at2759"/>
<name>A0A061JA33_TRYRA</name>
<dbReference type="PROSITE" id="PS50222">
    <property type="entry name" value="EF_HAND_2"/>
    <property type="match status" value="1"/>
</dbReference>
<dbReference type="VEuPathDB" id="TriTrypDB:TRSC58_00478"/>
<evidence type="ECO:0000313" key="6">
    <source>
        <dbReference type="Proteomes" id="UP000031737"/>
    </source>
</evidence>
<dbReference type="FunFam" id="1.10.238.220:FF:000003">
    <property type="entry name" value="Phosphoprotein phosphatase 2A regulatory subunit"/>
    <property type="match status" value="1"/>
</dbReference>
<proteinExistence type="predicted"/>
<dbReference type="InterPro" id="IPR002048">
    <property type="entry name" value="EF_hand_dom"/>
</dbReference>
<dbReference type="Gene3D" id="1.10.238.220">
    <property type="match status" value="1"/>
</dbReference>
<dbReference type="AlphaFoldDB" id="A0A061JA33"/>
<protein>
    <recommendedName>
        <fullName evidence="4">EF-hand domain-containing protein</fullName>
    </recommendedName>
</protein>
<sequence length="935" mass="104363">MVSNRSVSAPPSGGSLSNDAKHFGCRWGELTVGRFSQPASAVSPWYSSTPTTSRHERLAEWWEDPYYGGNSYGPHFRRNHGAYYRRRNYELRRSHSSHSVGADQGQDTLFPAQEKAEHFKVHRGFSAPVSSLGTSDTLFQTPSPGDGGRFLGARSSVSPATTGSAEIPPLLATAMSEKQLTRVRASLQSSPTPSQSGVRLKLVELLEYWMSDVLTGAAIGELIAEVHHEAELKGSHPATEEGNNSAFSVRNAAETTEACRARVAEKGRAFIWTTPSSPFSSSSSPSSSSLTSVSLRRSEAEEEGVAPEPPKEAQRKWRGREAFFERMHVTDVTSARHGSRVFSSGQSHDVKSMATRPPPHSTLEPTTLPPQTTKSQVPLPAQVTYLNIPRFYFPNGLRHSAEEMLVGPIINKHENPHLKCVDGMLIPTAVYTNSEERGAVMGSDVLKGPEVKTTPIASLRALEDKDVHPFIQNVFGRLPKPPHVSQGTRVSSFSGGGFMGLNSAVQNRQGLNYRLQLTQAMKHICTQCFGLPKYFAFIVVKLLQANVDFGSLRAKSVRSSSFPTASSAVRGSAAVSQTDCMVQQLQEFFENCLRGRCIIRRVFEVLLLSSRVATGATDTSAWGGSGRRFVQDAAKEQQRSYLLPGDFCAYIEVLLEHHPGLLFLKQTPDFQFKYLETVIYRIFYDLDRFDRGRITYAEMECSSLLDALRQVDATNDINSVLLYFSYEHFYVLYCRFWELDVDRDMLLSREEFVRYAPAGAMNPVIAARVFDGAARRTTCVRKDYMNYEDFVWFCLSEEDKSTPTAIRYWFRILDLDGDGVLSAYELRSFYDATRAKLTAYIPDGAVPFEDVLCQIFDMLAVEVSCGLRLEELLLKPEAASVALNMITNVLRFLQFEQRDPFVIHQDRLVGGLEQSAWDRFARAEYDRLSSTRGSE</sequence>
<organism evidence="5 6">
    <name type="scientific">Trypanosoma rangeli SC58</name>
    <dbReference type="NCBI Taxonomy" id="429131"/>
    <lineage>
        <taxon>Eukaryota</taxon>
        <taxon>Discoba</taxon>
        <taxon>Euglenozoa</taxon>
        <taxon>Kinetoplastea</taxon>
        <taxon>Metakinetoplastina</taxon>
        <taxon>Trypanosomatida</taxon>
        <taxon>Trypanosomatidae</taxon>
        <taxon>Trypanosoma</taxon>
        <taxon>Herpetosoma</taxon>
    </lineage>
</organism>
<evidence type="ECO:0000259" key="4">
    <source>
        <dbReference type="PROSITE" id="PS50222"/>
    </source>
</evidence>
<reference evidence="5 6" key="1">
    <citation type="submission" date="2013-07" db="EMBL/GenBank/DDBJ databases">
        <authorList>
            <person name="Stoco P.H."/>
            <person name="Wagner G."/>
            <person name="Gerber A."/>
            <person name="Zaha A."/>
            <person name="Thompson C."/>
            <person name="Bartholomeu D.C."/>
            <person name="Luckemeyer D.D."/>
            <person name="Bahia D."/>
            <person name="Loreto E."/>
            <person name="Prestes E.B."/>
            <person name="Lima F.M."/>
            <person name="Rodrigues-Luiz G."/>
            <person name="Vallejo G.A."/>
            <person name="Filho J.F."/>
            <person name="Monteiro K.M."/>
            <person name="Tyler K.M."/>
            <person name="de Almeida L.G."/>
            <person name="Ortiz M.F."/>
            <person name="Siervo M.A."/>
            <person name="de Moraes M.H."/>
            <person name="Cunha O.L."/>
            <person name="Mendonca-Neto R."/>
            <person name="Silva R."/>
            <person name="Teixeira S.M."/>
            <person name="Murta S.M."/>
            <person name="Sincero T.C."/>
            <person name="Mendes T.A."/>
            <person name="Urmenyi T.P."/>
            <person name="Silva V.G."/>
            <person name="da Rocha W.D."/>
            <person name="Andersson B."/>
            <person name="Romanha A.J."/>
            <person name="Steindel M."/>
            <person name="de Vasconcelos A.T."/>
            <person name="Grisard E.C."/>
        </authorList>
    </citation>
    <scope>NUCLEOTIDE SEQUENCE [LARGE SCALE GENOMIC DNA]</scope>
    <source>
        <strain evidence="5 6">SC58</strain>
    </source>
</reference>
<dbReference type="PANTHER" id="PTHR14095:SF0">
    <property type="entry name" value="MIP22305P"/>
    <property type="match status" value="1"/>
</dbReference>
<keyword evidence="1" id="KW-0479">Metal-binding</keyword>
<feature type="region of interest" description="Disordered" evidence="3">
    <location>
        <begin position="334"/>
        <end position="376"/>
    </location>
</feature>
<comment type="caution">
    <text evidence="5">The sequence shown here is derived from an EMBL/GenBank/DDBJ whole genome shotgun (WGS) entry which is preliminary data.</text>
</comment>
<dbReference type="SUPFAM" id="SSF47473">
    <property type="entry name" value="EF-hand"/>
    <property type="match status" value="1"/>
</dbReference>
<gene>
    <name evidence="5" type="ORF">TRSC58_00478</name>
</gene>
<dbReference type="PANTHER" id="PTHR14095">
    <property type="entry name" value="PHOSPHATASE 2A REGULATORY SUBUNIT-RELATED"/>
    <property type="match status" value="1"/>
</dbReference>
<dbReference type="GO" id="GO:0005509">
    <property type="term" value="F:calcium ion binding"/>
    <property type="evidence" value="ECO:0007669"/>
    <property type="project" value="InterPro"/>
</dbReference>
<dbReference type="InterPro" id="IPR011992">
    <property type="entry name" value="EF-hand-dom_pair"/>
</dbReference>
<evidence type="ECO:0000256" key="3">
    <source>
        <dbReference type="SAM" id="MobiDB-lite"/>
    </source>
</evidence>
<dbReference type="EMBL" id="AUPL01000478">
    <property type="protein sequence ID" value="ESL11764.1"/>
    <property type="molecule type" value="Genomic_DNA"/>
</dbReference>
<evidence type="ECO:0000313" key="5">
    <source>
        <dbReference type="EMBL" id="ESL11764.1"/>
    </source>
</evidence>
<dbReference type="PROSITE" id="PS00018">
    <property type="entry name" value="EF_HAND_1"/>
    <property type="match status" value="1"/>
</dbReference>
<dbReference type="Pfam" id="PF13499">
    <property type="entry name" value="EF-hand_7"/>
    <property type="match status" value="1"/>
</dbReference>
<feature type="region of interest" description="Disordered" evidence="3">
    <location>
        <begin position="274"/>
        <end position="316"/>
    </location>
</feature>
<evidence type="ECO:0000256" key="2">
    <source>
        <dbReference type="ARBA" id="ARBA00022837"/>
    </source>
</evidence>
<dbReference type="GO" id="GO:0000159">
    <property type="term" value="C:protein phosphatase type 2A complex"/>
    <property type="evidence" value="ECO:0007669"/>
    <property type="project" value="TreeGrafter"/>
</dbReference>
<dbReference type="Pfam" id="PF17958">
    <property type="entry name" value="EF-hand_13"/>
    <property type="match status" value="1"/>
</dbReference>
<dbReference type="GO" id="GO:0019888">
    <property type="term" value="F:protein phosphatase regulator activity"/>
    <property type="evidence" value="ECO:0007669"/>
    <property type="project" value="TreeGrafter"/>
</dbReference>
<dbReference type="FunFam" id="1.10.238.10:FF:000025">
    <property type="entry name" value="serine/threonine-protein phosphatase 2A regulatory subunit B'' subunit alpha"/>
    <property type="match status" value="1"/>
</dbReference>
<dbReference type="InterPro" id="IPR018247">
    <property type="entry name" value="EF_Hand_1_Ca_BS"/>
</dbReference>
<keyword evidence="6" id="KW-1185">Reference proteome</keyword>
<keyword evidence="2" id="KW-0106">Calcium</keyword>
<feature type="compositionally biased region" description="Low complexity" evidence="3">
    <location>
        <begin position="362"/>
        <end position="373"/>
    </location>
</feature>
<feature type="domain" description="EF-hand" evidence="4">
    <location>
        <begin position="801"/>
        <end position="836"/>
    </location>
</feature>
<dbReference type="Gene3D" id="1.10.238.10">
    <property type="entry name" value="EF-hand"/>
    <property type="match status" value="1"/>
</dbReference>
<accession>A0A061JA33</accession>
<dbReference type="Proteomes" id="UP000031737">
    <property type="component" value="Unassembled WGS sequence"/>
</dbReference>
<feature type="compositionally biased region" description="Low complexity" evidence="3">
    <location>
        <begin position="274"/>
        <end position="295"/>
    </location>
</feature>
<dbReference type="InterPro" id="IPR041534">
    <property type="entry name" value="EF-hand_13"/>
</dbReference>